<sequence>MISERQKSICVPPSPILRQNETLIQGFKTSPFSIAPILTSKLSQSATIPRMRPKIDTQAIETSKDNAMFQSILCEIYKKPDVCDKAVQYVAEAPDGEGKALSALESALTIRSLQQQIQELKQQERKSKAHGIALRGIGLSPRDNEVDRLKRMLHEKDIVITRLEHEVATASATAAIQKQREDTMRRLDLLTKKERDRTMKERESTQKLKSQLRQLTLATEEQAANVHEREMRVEEEEERQRRRRKVVVGSRSQPLLHRELDVMQGSRKGQRSSSGVRGIIGREEGDKYHSVSHNPGGSSETEDEEQFFDDALLEISRRNEELIHHVSTLQTQLTRHQQQAKDKERILNVQIKDLQDFNKQLKKKVRELQTQSRSYMIEAKQLQAEKEGVREQLDVVREKMINSGMVDDQNDVASSSGVCGTSGIIAKVPGHIVGPSEAIDDPRMPRGADSAGIASLRATWMKRLVEINQLISGLKEIDSYIKKQQSAGQLIQGGQYNRSRTHTPRPFSRSTHTPRPPSAYSRPQSRTHTPRPFSRGMHGSRNNPFPPSGSQSTQAALSAAASAAGMSSIGGEGKRRAPPIAPAKISSDLLRSIFGVVSDEGLRMMDSVIRDSKRLHSIPPEDISLPKAPVADIRHQDHSEFRSASRSMLRKEDLRGITVSPTPGLFTMGHHQPGNNVLSHDYDDRSGFI</sequence>
<reference evidence="3" key="1">
    <citation type="submission" date="2022-03" db="EMBL/GenBank/DDBJ databases">
        <title>Draft genome sequence of Aduncisulcus paluster, a free-living microaerophilic Fornicata.</title>
        <authorList>
            <person name="Yuyama I."/>
            <person name="Kume K."/>
            <person name="Tamura T."/>
            <person name="Inagaki Y."/>
            <person name="Hashimoto T."/>
        </authorList>
    </citation>
    <scope>NUCLEOTIDE SEQUENCE</scope>
    <source>
        <strain evidence="3">NY0171</strain>
    </source>
</reference>
<proteinExistence type="predicted"/>
<organism evidence="3 4">
    <name type="scientific">Aduncisulcus paluster</name>
    <dbReference type="NCBI Taxonomy" id="2918883"/>
    <lineage>
        <taxon>Eukaryota</taxon>
        <taxon>Metamonada</taxon>
        <taxon>Carpediemonas-like organisms</taxon>
        <taxon>Aduncisulcus</taxon>
    </lineage>
</organism>
<evidence type="ECO:0000313" key="4">
    <source>
        <dbReference type="Proteomes" id="UP001057375"/>
    </source>
</evidence>
<name>A0ABQ5KVB7_9EUKA</name>
<evidence type="ECO:0000256" key="1">
    <source>
        <dbReference type="SAM" id="Coils"/>
    </source>
</evidence>
<feature type="region of interest" description="Disordered" evidence="2">
    <location>
        <begin position="224"/>
        <end position="251"/>
    </location>
</feature>
<feature type="coiled-coil region" evidence="1">
    <location>
        <begin position="103"/>
        <end position="130"/>
    </location>
</feature>
<dbReference type="EMBL" id="BQXS01010980">
    <property type="protein sequence ID" value="GKT35394.1"/>
    <property type="molecule type" value="Genomic_DNA"/>
</dbReference>
<comment type="caution">
    <text evidence="3">The sequence shown here is derived from an EMBL/GenBank/DDBJ whole genome shotgun (WGS) entry which is preliminary data.</text>
</comment>
<keyword evidence="1" id="KW-0175">Coiled coil</keyword>
<evidence type="ECO:0000256" key="2">
    <source>
        <dbReference type="SAM" id="MobiDB-lite"/>
    </source>
</evidence>
<feature type="region of interest" description="Disordered" evidence="2">
    <location>
        <begin position="263"/>
        <end position="304"/>
    </location>
</feature>
<feature type="region of interest" description="Disordered" evidence="2">
    <location>
        <begin position="490"/>
        <end position="561"/>
    </location>
</feature>
<gene>
    <name evidence="3" type="ORF">ADUPG1_008565</name>
</gene>
<accession>A0ABQ5KVB7</accession>
<feature type="compositionally biased region" description="Basic and acidic residues" evidence="2">
    <location>
        <begin position="280"/>
        <end position="289"/>
    </location>
</feature>
<feature type="compositionally biased region" description="Low complexity" evidence="2">
    <location>
        <begin position="265"/>
        <end position="277"/>
    </location>
</feature>
<feature type="coiled-coil region" evidence="1">
    <location>
        <begin position="326"/>
        <end position="399"/>
    </location>
</feature>
<protein>
    <submittedName>
        <fullName evidence="3">Uncharacterized protein</fullName>
    </submittedName>
</protein>
<evidence type="ECO:0000313" key="3">
    <source>
        <dbReference type="EMBL" id="GKT35394.1"/>
    </source>
</evidence>
<feature type="compositionally biased region" description="Low complexity" evidence="2">
    <location>
        <begin position="548"/>
        <end position="561"/>
    </location>
</feature>
<keyword evidence="4" id="KW-1185">Reference proteome</keyword>
<dbReference type="Proteomes" id="UP001057375">
    <property type="component" value="Unassembled WGS sequence"/>
</dbReference>